<feature type="region of interest" description="Disordered" evidence="1">
    <location>
        <begin position="35"/>
        <end position="67"/>
    </location>
</feature>
<organism evidence="2 3">
    <name type="scientific">Pseudoneurospora amorphoporcata</name>
    <dbReference type="NCBI Taxonomy" id="241081"/>
    <lineage>
        <taxon>Eukaryota</taxon>
        <taxon>Fungi</taxon>
        <taxon>Dikarya</taxon>
        <taxon>Ascomycota</taxon>
        <taxon>Pezizomycotina</taxon>
        <taxon>Sordariomycetes</taxon>
        <taxon>Sordariomycetidae</taxon>
        <taxon>Sordariales</taxon>
        <taxon>Sordariaceae</taxon>
        <taxon>Pseudoneurospora</taxon>
    </lineage>
</organism>
<evidence type="ECO:0000313" key="3">
    <source>
        <dbReference type="Proteomes" id="UP001303222"/>
    </source>
</evidence>
<dbReference type="AlphaFoldDB" id="A0AAN6NLK0"/>
<name>A0AAN6NLK0_9PEZI</name>
<comment type="caution">
    <text evidence="2">The sequence shown here is derived from an EMBL/GenBank/DDBJ whole genome shotgun (WGS) entry which is preliminary data.</text>
</comment>
<evidence type="ECO:0000313" key="2">
    <source>
        <dbReference type="EMBL" id="KAK3948112.1"/>
    </source>
</evidence>
<dbReference type="EMBL" id="MU859284">
    <property type="protein sequence ID" value="KAK3948112.1"/>
    <property type="molecule type" value="Genomic_DNA"/>
</dbReference>
<evidence type="ECO:0000256" key="1">
    <source>
        <dbReference type="SAM" id="MobiDB-lite"/>
    </source>
</evidence>
<feature type="compositionally biased region" description="Acidic residues" evidence="1">
    <location>
        <begin position="53"/>
        <end position="67"/>
    </location>
</feature>
<accession>A0AAN6NLK0</accession>
<protein>
    <submittedName>
        <fullName evidence="2">Uncharacterized protein</fullName>
    </submittedName>
</protein>
<reference evidence="2" key="2">
    <citation type="submission" date="2023-06" db="EMBL/GenBank/DDBJ databases">
        <authorList>
            <consortium name="Lawrence Berkeley National Laboratory"/>
            <person name="Mondo S.J."/>
            <person name="Hensen N."/>
            <person name="Bonometti L."/>
            <person name="Westerberg I."/>
            <person name="Brannstrom I.O."/>
            <person name="Guillou S."/>
            <person name="Cros-Aarteil S."/>
            <person name="Calhoun S."/>
            <person name="Haridas S."/>
            <person name="Kuo A."/>
            <person name="Pangilinan J."/>
            <person name="Riley R."/>
            <person name="Labutti K."/>
            <person name="Andreopoulos B."/>
            <person name="Lipzen A."/>
            <person name="Chen C."/>
            <person name="Yanf M."/>
            <person name="Daum C."/>
            <person name="Ng V."/>
            <person name="Clum A."/>
            <person name="Steindorff A."/>
            <person name="Ohm R."/>
            <person name="Martin F."/>
            <person name="Silar P."/>
            <person name="Natvig D."/>
            <person name="Lalanne C."/>
            <person name="Gautier V."/>
            <person name="Ament-Velasquez S.L."/>
            <person name="Kruys A."/>
            <person name="Hutchinson M.I."/>
            <person name="Powell A.J."/>
            <person name="Barry K."/>
            <person name="Miller A.N."/>
            <person name="Grigoriev I.V."/>
            <person name="Debuchy R."/>
            <person name="Gladieux P."/>
            <person name="Thoren M.H."/>
            <person name="Johannesson H."/>
        </authorList>
    </citation>
    <scope>NUCLEOTIDE SEQUENCE</scope>
    <source>
        <strain evidence="2">CBS 626.80</strain>
    </source>
</reference>
<proteinExistence type="predicted"/>
<sequence>MPIPSHSIPLHLLSLPAEIRFMIYREVWAVTVKPGSEDGENVEDIDSHNELDSNSDSDQDSESVDEEDLNQINQQFESVASLQNLANTCAQIRDELITELAHTQIHLRNSHPRLHAYFAYRASHYGFLERLRSSPLFTKHVQHVSLHWDKCIITLGSQYHYLQDCNEVPDWLGKCEQLKTLELVITDPLYSATEDFTKEWVPGMVAPTEDERNLPLSHDDNPNIAGRRYSIVVRGDGKWAETGWFQREMHTAGVEEEDLEGNKIDAVVKKQAPEYKFKHHFGTVGVVWPLLDRI</sequence>
<keyword evidence="3" id="KW-1185">Reference proteome</keyword>
<reference evidence="2" key="1">
    <citation type="journal article" date="2023" name="Mol. Phylogenet. Evol.">
        <title>Genome-scale phylogeny and comparative genomics of the fungal order Sordariales.</title>
        <authorList>
            <person name="Hensen N."/>
            <person name="Bonometti L."/>
            <person name="Westerberg I."/>
            <person name="Brannstrom I.O."/>
            <person name="Guillou S."/>
            <person name="Cros-Aarteil S."/>
            <person name="Calhoun S."/>
            <person name="Haridas S."/>
            <person name="Kuo A."/>
            <person name="Mondo S."/>
            <person name="Pangilinan J."/>
            <person name="Riley R."/>
            <person name="LaButti K."/>
            <person name="Andreopoulos B."/>
            <person name="Lipzen A."/>
            <person name="Chen C."/>
            <person name="Yan M."/>
            <person name="Daum C."/>
            <person name="Ng V."/>
            <person name="Clum A."/>
            <person name="Steindorff A."/>
            <person name="Ohm R.A."/>
            <person name="Martin F."/>
            <person name="Silar P."/>
            <person name="Natvig D.O."/>
            <person name="Lalanne C."/>
            <person name="Gautier V."/>
            <person name="Ament-Velasquez S.L."/>
            <person name="Kruys A."/>
            <person name="Hutchinson M.I."/>
            <person name="Powell A.J."/>
            <person name="Barry K."/>
            <person name="Miller A.N."/>
            <person name="Grigoriev I.V."/>
            <person name="Debuchy R."/>
            <person name="Gladieux P."/>
            <person name="Hiltunen Thoren M."/>
            <person name="Johannesson H."/>
        </authorList>
    </citation>
    <scope>NUCLEOTIDE SEQUENCE</scope>
    <source>
        <strain evidence="2">CBS 626.80</strain>
    </source>
</reference>
<gene>
    <name evidence="2" type="ORF">QBC32DRAFT_373805</name>
</gene>
<dbReference type="Proteomes" id="UP001303222">
    <property type="component" value="Unassembled WGS sequence"/>
</dbReference>